<dbReference type="EMBL" id="LAZR01014098">
    <property type="protein sequence ID" value="KKM18972.1"/>
    <property type="molecule type" value="Genomic_DNA"/>
</dbReference>
<feature type="transmembrane region" description="Helical" evidence="2">
    <location>
        <begin position="12"/>
        <end position="29"/>
    </location>
</feature>
<dbReference type="AlphaFoldDB" id="A0A0F9HUY8"/>
<evidence type="ECO:0000256" key="2">
    <source>
        <dbReference type="SAM" id="Phobius"/>
    </source>
</evidence>
<sequence length="196" mass="21247">MMDFIANKADLIIAAVSVMMTADMLPTIWHQFRAKASTVPLTSSVPTSIGLGILSFVFFATGMYLATGTMLVGSMMWIAVSLQRIWYNRRGNGTTTKARAANANGSPNNNRVRGSVPVRYGPREDGHSCLHFSIAGWCGHGFSVGERGSGEETDLGLERDSKSTTETEQGISNLICRPYSPAPNFYGDSAELEEKN</sequence>
<keyword evidence="2" id="KW-0472">Membrane</keyword>
<feature type="compositionally biased region" description="Basic and acidic residues" evidence="1">
    <location>
        <begin position="156"/>
        <end position="165"/>
    </location>
</feature>
<comment type="caution">
    <text evidence="3">The sequence shown here is derived from an EMBL/GenBank/DDBJ whole genome shotgun (WGS) entry which is preliminary data.</text>
</comment>
<proteinExistence type="predicted"/>
<keyword evidence="2" id="KW-0812">Transmembrane</keyword>
<evidence type="ECO:0000256" key="1">
    <source>
        <dbReference type="SAM" id="MobiDB-lite"/>
    </source>
</evidence>
<keyword evidence="2" id="KW-1133">Transmembrane helix</keyword>
<feature type="region of interest" description="Disordered" evidence="1">
    <location>
        <begin position="149"/>
        <end position="172"/>
    </location>
</feature>
<organism evidence="3">
    <name type="scientific">marine sediment metagenome</name>
    <dbReference type="NCBI Taxonomy" id="412755"/>
    <lineage>
        <taxon>unclassified sequences</taxon>
        <taxon>metagenomes</taxon>
        <taxon>ecological metagenomes</taxon>
    </lineage>
</organism>
<accession>A0A0F9HUY8</accession>
<gene>
    <name evidence="3" type="ORF">LCGC14_1660290</name>
</gene>
<reference evidence="3" key="1">
    <citation type="journal article" date="2015" name="Nature">
        <title>Complex archaea that bridge the gap between prokaryotes and eukaryotes.</title>
        <authorList>
            <person name="Spang A."/>
            <person name="Saw J.H."/>
            <person name="Jorgensen S.L."/>
            <person name="Zaremba-Niedzwiedzka K."/>
            <person name="Martijn J."/>
            <person name="Lind A.E."/>
            <person name="van Eijk R."/>
            <person name="Schleper C."/>
            <person name="Guy L."/>
            <person name="Ettema T.J."/>
        </authorList>
    </citation>
    <scope>NUCLEOTIDE SEQUENCE</scope>
</reference>
<protein>
    <submittedName>
        <fullName evidence="3">Uncharacterized protein</fullName>
    </submittedName>
</protein>
<name>A0A0F9HUY8_9ZZZZ</name>
<evidence type="ECO:0000313" key="3">
    <source>
        <dbReference type="EMBL" id="KKM18972.1"/>
    </source>
</evidence>
<feature type="transmembrane region" description="Helical" evidence="2">
    <location>
        <begin position="49"/>
        <end position="80"/>
    </location>
</feature>